<evidence type="ECO:0000313" key="1">
    <source>
        <dbReference type="EMBL" id="MBR9973634.1"/>
    </source>
</evidence>
<sequence length="82" mass="9314">MKISVDIDCTPEEARTFLGLPDVKPMQEAMMTQIQERMTTSLMAMEPEAMLKTWLPAGVQGMEQLQKMFWAQFASASRRTGE</sequence>
<evidence type="ECO:0008006" key="3">
    <source>
        <dbReference type="Google" id="ProtNLM"/>
    </source>
</evidence>
<dbReference type="Pfam" id="PF20099">
    <property type="entry name" value="DUF6489"/>
    <property type="match status" value="1"/>
</dbReference>
<evidence type="ECO:0000313" key="2">
    <source>
        <dbReference type="Proteomes" id="UP000680714"/>
    </source>
</evidence>
<name>A0ABS5IGS4_9PROT</name>
<comment type="caution">
    <text evidence="1">The sequence shown here is derived from an EMBL/GenBank/DDBJ whole genome shotgun (WGS) entry which is preliminary data.</text>
</comment>
<proteinExistence type="predicted"/>
<keyword evidence="2" id="KW-1185">Reference proteome</keyword>
<dbReference type="EMBL" id="JAGTUF010000027">
    <property type="protein sequence ID" value="MBR9973634.1"/>
    <property type="molecule type" value="Genomic_DNA"/>
</dbReference>
<gene>
    <name evidence="1" type="ORF">KEC16_18045</name>
</gene>
<accession>A0ABS5IGS4</accession>
<dbReference type="RefSeq" id="WP_211551553.1">
    <property type="nucleotide sequence ID" value="NZ_JAGTUF010000027.1"/>
</dbReference>
<dbReference type="Proteomes" id="UP000680714">
    <property type="component" value="Unassembled WGS sequence"/>
</dbReference>
<protein>
    <recommendedName>
        <fullName evidence="3">Ribosomal protein S1</fullName>
    </recommendedName>
</protein>
<reference evidence="1 2" key="1">
    <citation type="submission" date="2021-04" db="EMBL/GenBank/DDBJ databases">
        <title>Magnetospirillum sulfuroxidans sp. nov., a facultative chemolithoautotrophic sulfur-oxidizing alphaproteobacterium isolated from freshwater sediment and proposals for Paramagetospirillum gen. nov., and Magnetospirillaceae fam. nov.</title>
        <authorList>
            <person name="Koziaeva V."/>
            <person name="Geelhoed J.S."/>
            <person name="Sorokin D.Y."/>
            <person name="Grouzdev D.S."/>
        </authorList>
    </citation>
    <scope>NUCLEOTIDE SEQUENCE [LARGE SCALE GENOMIC DNA]</scope>
    <source>
        <strain evidence="1 2">J10</strain>
    </source>
</reference>
<organism evidence="1 2">
    <name type="scientific">Magnetospirillum sulfuroxidans</name>
    <dbReference type="NCBI Taxonomy" id="611300"/>
    <lineage>
        <taxon>Bacteria</taxon>
        <taxon>Pseudomonadati</taxon>
        <taxon>Pseudomonadota</taxon>
        <taxon>Alphaproteobacteria</taxon>
        <taxon>Rhodospirillales</taxon>
        <taxon>Rhodospirillaceae</taxon>
        <taxon>Magnetospirillum</taxon>
    </lineage>
</organism>
<dbReference type="InterPro" id="IPR045502">
    <property type="entry name" value="DUF6489"/>
</dbReference>